<dbReference type="PANTHER" id="PTHR11092:SF0">
    <property type="entry name" value="EPIMERASE FAMILY PROTEIN SDR39U1"/>
    <property type="match status" value="1"/>
</dbReference>
<keyword evidence="5" id="KW-1185">Reference proteome</keyword>
<comment type="caution">
    <text evidence="4">The sequence shown here is derived from an EMBL/GenBank/DDBJ whole genome shotgun (WGS) entry which is preliminary data.</text>
</comment>
<dbReference type="Pfam" id="PF01370">
    <property type="entry name" value="Epimerase"/>
    <property type="match status" value="1"/>
</dbReference>
<comment type="similarity">
    <text evidence="1">Belongs to the NAD(P)-dependent epimerase/dehydratase family. SDR39U1 subfamily.</text>
</comment>
<evidence type="ECO:0000256" key="1">
    <source>
        <dbReference type="ARBA" id="ARBA00009353"/>
    </source>
</evidence>
<evidence type="ECO:0000313" key="4">
    <source>
        <dbReference type="EMBL" id="MBM6616468.1"/>
    </source>
</evidence>
<gene>
    <name evidence="4" type="ORF">JR050_02070</name>
</gene>
<dbReference type="RefSeq" id="WP_204201860.1">
    <property type="nucleotide sequence ID" value="NZ_JAFELM010000013.1"/>
</dbReference>
<feature type="domain" description="NAD-dependent epimerase/dehydratase" evidence="2">
    <location>
        <begin position="3"/>
        <end position="217"/>
    </location>
</feature>
<accession>A0ABS2DFY8</accession>
<dbReference type="NCBIfam" id="TIGR01777">
    <property type="entry name" value="yfcH"/>
    <property type="match status" value="1"/>
</dbReference>
<dbReference type="PANTHER" id="PTHR11092">
    <property type="entry name" value="SUGAR NUCLEOTIDE EPIMERASE RELATED"/>
    <property type="match status" value="1"/>
</dbReference>
<dbReference type="InterPro" id="IPR010099">
    <property type="entry name" value="SDR39U1"/>
</dbReference>
<evidence type="ECO:0000259" key="2">
    <source>
        <dbReference type="Pfam" id="PF01370"/>
    </source>
</evidence>
<name>A0ABS2DFY8_9BACI</name>
<dbReference type="Pfam" id="PF08338">
    <property type="entry name" value="DUF1731"/>
    <property type="match status" value="1"/>
</dbReference>
<proteinExistence type="inferred from homology"/>
<evidence type="ECO:0000259" key="3">
    <source>
        <dbReference type="Pfam" id="PF08338"/>
    </source>
</evidence>
<reference evidence="4 5" key="1">
    <citation type="submission" date="2021-02" db="EMBL/GenBank/DDBJ databases">
        <title>Bacillus sp. RD4P76, an endophyte from a halophyte.</title>
        <authorList>
            <person name="Sun J.-Q."/>
        </authorList>
    </citation>
    <scope>NUCLEOTIDE SEQUENCE [LARGE SCALE GENOMIC DNA]</scope>
    <source>
        <strain evidence="4 5">RD4P76</strain>
    </source>
</reference>
<organism evidence="4 5">
    <name type="scientific">Bacillus suaedaesalsae</name>
    <dbReference type="NCBI Taxonomy" id="2810349"/>
    <lineage>
        <taxon>Bacteria</taxon>
        <taxon>Bacillati</taxon>
        <taxon>Bacillota</taxon>
        <taxon>Bacilli</taxon>
        <taxon>Bacillales</taxon>
        <taxon>Bacillaceae</taxon>
        <taxon>Bacillus</taxon>
    </lineage>
</organism>
<dbReference type="InterPro" id="IPR036291">
    <property type="entry name" value="NAD(P)-bd_dom_sf"/>
</dbReference>
<dbReference type="Proteomes" id="UP001518925">
    <property type="component" value="Unassembled WGS sequence"/>
</dbReference>
<dbReference type="InterPro" id="IPR013549">
    <property type="entry name" value="DUF1731"/>
</dbReference>
<dbReference type="InterPro" id="IPR001509">
    <property type="entry name" value="Epimerase_deHydtase"/>
</dbReference>
<dbReference type="SUPFAM" id="SSF51735">
    <property type="entry name" value="NAD(P)-binding Rossmann-fold domains"/>
    <property type="match status" value="1"/>
</dbReference>
<feature type="domain" description="DUF1731" evidence="3">
    <location>
        <begin position="252"/>
        <end position="298"/>
    </location>
</feature>
<protein>
    <submittedName>
        <fullName evidence="4">TIGR01777 family oxidoreductase</fullName>
    </submittedName>
</protein>
<dbReference type="CDD" id="cd05242">
    <property type="entry name" value="SDR_a8"/>
    <property type="match status" value="1"/>
</dbReference>
<dbReference type="EMBL" id="JAFELM010000013">
    <property type="protein sequence ID" value="MBM6616468.1"/>
    <property type="molecule type" value="Genomic_DNA"/>
</dbReference>
<evidence type="ECO:0000313" key="5">
    <source>
        <dbReference type="Proteomes" id="UP001518925"/>
    </source>
</evidence>
<dbReference type="Gene3D" id="3.40.50.720">
    <property type="entry name" value="NAD(P)-binding Rossmann-like Domain"/>
    <property type="match status" value="1"/>
</dbReference>
<sequence>MKIAIAGGTGFVGKALTKSLVQRGDEVLILTRNIPSIKEEGVRYVKWLGESSTPEYDLNGVDAIINLAGESLNSGRWTEARKERIYNSRIHATREIVRIIGIMKNKPSTLINASAVGYYGISRTDTFTEEIAQHSQDFLGEVVWSWEEEARTVEQFGVRVVFSRFGVILGKDEGALPRIVLPYKLFAGGTVGSGKQWLSWIHVDDVVGMILFAITHDQITGPLNVVSPSPVTMKEFGKSVGKVLRKPHWLPVPGFALKLLLGEMSILVLEGQKVLPKVAEQHGYKFIYSTIDEALENILKS</sequence>